<proteinExistence type="predicted"/>
<organism evidence="1 2">
    <name type="scientific">Synaphobranchus kaupii</name>
    <name type="common">Kaup's arrowtooth eel</name>
    <dbReference type="NCBI Taxonomy" id="118154"/>
    <lineage>
        <taxon>Eukaryota</taxon>
        <taxon>Metazoa</taxon>
        <taxon>Chordata</taxon>
        <taxon>Craniata</taxon>
        <taxon>Vertebrata</taxon>
        <taxon>Euteleostomi</taxon>
        <taxon>Actinopterygii</taxon>
        <taxon>Neopterygii</taxon>
        <taxon>Teleostei</taxon>
        <taxon>Anguilliformes</taxon>
        <taxon>Synaphobranchidae</taxon>
        <taxon>Synaphobranchus</taxon>
    </lineage>
</organism>
<dbReference type="Proteomes" id="UP001152622">
    <property type="component" value="Chromosome 1"/>
</dbReference>
<dbReference type="EMBL" id="JAINUF010000001">
    <property type="protein sequence ID" value="KAJ8379481.1"/>
    <property type="molecule type" value="Genomic_DNA"/>
</dbReference>
<evidence type="ECO:0000313" key="1">
    <source>
        <dbReference type="EMBL" id="KAJ8379481.1"/>
    </source>
</evidence>
<protein>
    <submittedName>
        <fullName evidence="1">Uncharacterized protein</fullName>
    </submittedName>
</protein>
<gene>
    <name evidence="1" type="ORF">SKAU_G00002590</name>
</gene>
<keyword evidence="2" id="KW-1185">Reference proteome</keyword>
<name>A0A9Q1JAF3_SYNKA</name>
<evidence type="ECO:0000313" key="2">
    <source>
        <dbReference type="Proteomes" id="UP001152622"/>
    </source>
</evidence>
<reference evidence="1" key="1">
    <citation type="journal article" date="2023" name="Science">
        <title>Genome structures resolve the early diversification of teleost fishes.</title>
        <authorList>
            <person name="Parey E."/>
            <person name="Louis A."/>
            <person name="Montfort J."/>
            <person name="Bouchez O."/>
            <person name="Roques C."/>
            <person name="Iampietro C."/>
            <person name="Lluch J."/>
            <person name="Castinel A."/>
            <person name="Donnadieu C."/>
            <person name="Desvignes T."/>
            <person name="Floi Bucao C."/>
            <person name="Jouanno E."/>
            <person name="Wen M."/>
            <person name="Mejri S."/>
            <person name="Dirks R."/>
            <person name="Jansen H."/>
            <person name="Henkel C."/>
            <person name="Chen W.J."/>
            <person name="Zahm M."/>
            <person name="Cabau C."/>
            <person name="Klopp C."/>
            <person name="Thompson A.W."/>
            <person name="Robinson-Rechavi M."/>
            <person name="Braasch I."/>
            <person name="Lecointre G."/>
            <person name="Bobe J."/>
            <person name="Postlethwait J.H."/>
            <person name="Berthelot C."/>
            <person name="Roest Crollius H."/>
            <person name="Guiguen Y."/>
        </authorList>
    </citation>
    <scope>NUCLEOTIDE SEQUENCE</scope>
    <source>
        <strain evidence="1">WJC10195</strain>
    </source>
</reference>
<comment type="caution">
    <text evidence="1">The sequence shown here is derived from an EMBL/GenBank/DDBJ whole genome shotgun (WGS) entry which is preliminary data.</text>
</comment>
<dbReference type="AlphaFoldDB" id="A0A9Q1JAF3"/>
<sequence length="248" mass="27598">MLPAQIISSPSEVQARSRYMRESTQAIGAHGPFAAQVPVLLIRAFETHACAEIARTVRNWEVCHVACSPELAWARTADKVAHQRAAVLLAYRAELCEDGDVSGREEAGEFRQGQRRVIDKPDFKLLETTQSSVAHLPVKKPLQAQAISPWKNRGENNAKASQRVIELPARQRDTLTAKDANCMSETLCSRREPDGDRVDMRIEPRTKSQEDLRPHAVLTLPTCAWVGAGLRNRRSVESCGLQMRLLAV</sequence>
<accession>A0A9Q1JAF3</accession>